<dbReference type="AlphaFoldDB" id="A0A3R8S6L5"/>
<dbReference type="PANTHER" id="PTHR44846:SF1">
    <property type="entry name" value="MANNOSYL-D-GLYCERATE TRANSPORT_METABOLISM SYSTEM REPRESSOR MNGR-RELATED"/>
    <property type="match status" value="1"/>
</dbReference>
<dbReference type="PANTHER" id="PTHR44846">
    <property type="entry name" value="MANNOSYL-D-GLYCERATE TRANSPORT/METABOLISM SYSTEM REPRESSOR MNGR-RELATED"/>
    <property type="match status" value="1"/>
</dbReference>
<gene>
    <name evidence="5" type="ORF">EI998_09735</name>
</gene>
<dbReference type="InterPro" id="IPR028978">
    <property type="entry name" value="Chorismate_lyase_/UTRA_dom_sf"/>
</dbReference>
<dbReference type="SMART" id="SM00866">
    <property type="entry name" value="UTRA"/>
    <property type="match status" value="1"/>
</dbReference>
<evidence type="ECO:0000256" key="2">
    <source>
        <dbReference type="ARBA" id="ARBA00023125"/>
    </source>
</evidence>
<dbReference type="InterPro" id="IPR036390">
    <property type="entry name" value="WH_DNA-bd_sf"/>
</dbReference>
<dbReference type="Gene3D" id="3.40.1410.10">
    <property type="entry name" value="Chorismate lyase-like"/>
    <property type="match status" value="1"/>
</dbReference>
<dbReference type="GO" id="GO:0045892">
    <property type="term" value="P:negative regulation of DNA-templated transcription"/>
    <property type="evidence" value="ECO:0007669"/>
    <property type="project" value="TreeGrafter"/>
</dbReference>
<comment type="caution">
    <text evidence="5">The sequence shown here is derived from an EMBL/GenBank/DDBJ whole genome shotgun (WGS) entry which is preliminary data.</text>
</comment>
<evidence type="ECO:0000256" key="3">
    <source>
        <dbReference type="ARBA" id="ARBA00023163"/>
    </source>
</evidence>
<sequence>MVTEAGDKPLYLQLVDELEMKIRNTMEPNDKLSSERELTHIHGVSRITVRLAIQELERRGLVYKKHGKGTYVSEIREPAVDLSSAYSFTEQMRKIGKVPKTQILSLLEKNASEHLAKQLQIDINEPIVELERIRLADNVPMMLEKTYIPAEVVPGMTEERLNHMPLYEIFAEDYNQTIRLAEEEFYASIALDHEAKVLGIKNNSPVLHITRKTYNQKNKIIEFTFSIARADQFRYKISHVRQE</sequence>
<dbReference type="InterPro" id="IPR000524">
    <property type="entry name" value="Tscrpt_reg_HTH_GntR"/>
</dbReference>
<dbReference type="PRINTS" id="PR00035">
    <property type="entry name" value="HTHGNTR"/>
</dbReference>
<dbReference type="Gene3D" id="1.10.10.10">
    <property type="entry name" value="Winged helix-like DNA-binding domain superfamily/Winged helix DNA-binding domain"/>
    <property type="match status" value="1"/>
</dbReference>
<accession>A0A3R8S6L5</accession>
<dbReference type="SUPFAM" id="SSF46785">
    <property type="entry name" value="Winged helix' DNA-binding domain"/>
    <property type="match status" value="1"/>
</dbReference>
<dbReference type="GO" id="GO:0003700">
    <property type="term" value="F:DNA-binding transcription factor activity"/>
    <property type="evidence" value="ECO:0007669"/>
    <property type="project" value="InterPro"/>
</dbReference>
<proteinExistence type="predicted"/>
<keyword evidence="1" id="KW-0805">Transcription regulation</keyword>
<keyword evidence="2" id="KW-0238">DNA-binding</keyword>
<protein>
    <submittedName>
        <fullName evidence="5">GntR family transcriptional regulator</fullName>
    </submittedName>
</protein>
<evidence type="ECO:0000256" key="1">
    <source>
        <dbReference type="ARBA" id="ARBA00023015"/>
    </source>
</evidence>
<name>A0A3R8S6L5_STRSU</name>
<organism evidence="5 6">
    <name type="scientific">Streptococcus suis</name>
    <dbReference type="NCBI Taxonomy" id="1307"/>
    <lineage>
        <taxon>Bacteria</taxon>
        <taxon>Bacillati</taxon>
        <taxon>Bacillota</taxon>
        <taxon>Bacilli</taxon>
        <taxon>Lactobacillales</taxon>
        <taxon>Streptococcaceae</taxon>
        <taxon>Streptococcus</taxon>
    </lineage>
</organism>
<dbReference type="CDD" id="cd07377">
    <property type="entry name" value="WHTH_GntR"/>
    <property type="match status" value="1"/>
</dbReference>
<dbReference type="Pfam" id="PF07702">
    <property type="entry name" value="UTRA"/>
    <property type="match status" value="1"/>
</dbReference>
<evidence type="ECO:0000313" key="5">
    <source>
        <dbReference type="EMBL" id="RRR50774.1"/>
    </source>
</evidence>
<feature type="domain" description="HTH gntR-type" evidence="4">
    <location>
        <begin position="8"/>
        <end position="75"/>
    </location>
</feature>
<keyword evidence="3" id="KW-0804">Transcription</keyword>
<dbReference type="InterPro" id="IPR036388">
    <property type="entry name" value="WH-like_DNA-bd_sf"/>
</dbReference>
<evidence type="ECO:0000313" key="6">
    <source>
        <dbReference type="Proteomes" id="UP000274117"/>
    </source>
</evidence>
<reference evidence="5 6" key="2">
    <citation type="submission" date="2018-12" db="EMBL/GenBank/DDBJ databases">
        <title>Whole-genome sequences of fifteen clinical Streptococcus suis strains isolated from pigs between 2006 and 2018.</title>
        <authorList>
            <person name="Stevens M.J.A."/>
            <person name="Cernela N."/>
            <person name="Spoerry Serrano N."/>
            <person name="Schmitt S."/>
            <person name="Schrenzel J."/>
            <person name="Stephan R."/>
        </authorList>
    </citation>
    <scope>NUCLEOTIDE SEQUENCE [LARGE SCALE GENOMIC DNA]</scope>
    <source>
        <strain evidence="5 6">PP422</strain>
    </source>
</reference>
<dbReference type="SMART" id="SM00345">
    <property type="entry name" value="HTH_GNTR"/>
    <property type="match status" value="1"/>
</dbReference>
<reference evidence="5 6" key="1">
    <citation type="submission" date="2018-11" db="EMBL/GenBank/DDBJ databases">
        <authorList>
            <person name="Stevens M.J."/>
            <person name="Cernela N."/>
            <person name="Spoerry Serrano N."/>
            <person name="Schmitt S."/>
            <person name="Schrenzel J."/>
            <person name="Stephan R."/>
        </authorList>
    </citation>
    <scope>NUCLEOTIDE SEQUENCE [LARGE SCALE GENOMIC DNA]</scope>
    <source>
        <strain evidence="5 6">PP422</strain>
    </source>
</reference>
<dbReference type="Proteomes" id="UP000274117">
    <property type="component" value="Unassembled WGS sequence"/>
</dbReference>
<evidence type="ECO:0000259" key="4">
    <source>
        <dbReference type="PROSITE" id="PS50949"/>
    </source>
</evidence>
<dbReference type="Pfam" id="PF00392">
    <property type="entry name" value="GntR"/>
    <property type="match status" value="1"/>
</dbReference>
<dbReference type="SUPFAM" id="SSF64288">
    <property type="entry name" value="Chorismate lyase-like"/>
    <property type="match status" value="1"/>
</dbReference>
<dbReference type="InterPro" id="IPR050679">
    <property type="entry name" value="Bact_HTH_transcr_reg"/>
</dbReference>
<dbReference type="EMBL" id="RSDO01000025">
    <property type="protein sequence ID" value="RRR50774.1"/>
    <property type="molecule type" value="Genomic_DNA"/>
</dbReference>
<dbReference type="GO" id="GO:0003677">
    <property type="term" value="F:DNA binding"/>
    <property type="evidence" value="ECO:0007669"/>
    <property type="project" value="UniProtKB-KW"/>
</dbReference>
<dbReference type="InterPro" id="IPR011663">
    <property type="entry name" value="UTRA"/>
</dbReference>
<dbReference type="PROSITE" id="PS50949">
    <property type="entry name" value="HTH_GNTR"/>
    <property type="match status" value="1"/>
</dbReference>